<dbReference type="EMBL" id="CATQJL010000305">
    <property type="protein sequence ID" value="CAJ0603795.1"/>
    <property type="molecule type" value="Genomic_DNA"/>
</dbReference>
<keyword evidence="1" id="KW-0812">Transmembrane</keyword>
<dbReference type="Proteomes" id="UP001176961">
    <property type="component" value="Unassembled WGS sequence"/>
</dbReference>
<dbReference type="InterPro" id="IPR019422">
    <property type="entry name" value="7TM_GPCR_serpentine_rcpt_Srh"/>
</dbReference>
<feature type="transmembrane region" description="Helical" evidence="1">
    <location>
        <begin position="31"/>
        <end position="60"/>
    </location>
</feature>
<evidence type="ECO:0000313" key="2">
    <source>
        <dbReference type="EMBL" id="CAJ0603795.1"/>
    </source>
</evidence>
<dbReference type="Pfam" id="PF10318">
    <property type="entry name" value="7TM_GPCR_Srh"/>
    <property type="match status" value="1"/>
</dbReference>
<dbReference type="AlphaFoldDB" id="A0AA36H4V5"/>
<organism evidence="2 3">
    <name type="scientific">Cylicocyclus nassatus</name>
    <name type="common">Nematode worm</name>
    <dbReference type="NCBI Taxonomy" id="53992"/>
    <lineage>
        <taxon>Eukaryota</taxon>
        <taxon>Metazoa</taxon>
        <taxon>Ecdysozoa</taxon>
        <taxon>Nematoda</taxon>
        <taxon>Chromadorea</taxon>
        <taxon>Rhabditida</taxon>
        <taxon>Rhabditina</taxon>
        <taxon>Rhabditomorpha</taxon>
        <taxon>Strongyloidea</taxon>
        <taxon>Strongylidae</taxon>
        <taxon>Cylicocyclus</taxon>
    </lineage>
</organism>
<keyword evidence="1" id="KW-1133">Transmembrane helix</keyword>
<keyword evidence="3" id="KW-1185">Reference proteome</keyword>
<sequence>MQARVRLLEEYSCAKTVIDEPRLTIMTLDSAYYIILIGITLNFSAAISAFSLVSLSYYFLSITNQMSQRTRLMQRRYLISLIIQVSIPAITLFIPICSILIGWFLLTIPIGQAAGNFAVGVAALYSLVSTFPYFLQ</sequence>
<name>A0AA36H4V5_CYLNA</name>
<proteinExistence type="predicted"/>
<feature type="transmembrane region" description="Helical" evidence="1">
    <location>
        <begin position="81"/>
        <end position="105"/>
    </location>
</feature>
<evidence type="ECO:0000313" key="3">
    <source>
        <dbReference type="Proteomes" id="UP001176961"/>
    </source>
</evidence>
<comment type="caution">
    <text evidence="2">The sequence shown here is derived from an EMBL/GenBank/DDBJ whole genome shotgun (WGS) entry which is preliminary data.</text>
</comment>
<accession>A0AA36H4V5</accession>
<evidence type="ECO:0000256" key="1">
    <source>
        <dbReference type="SAM" id="Phobius"/>
    </source>
</evidence>
<reference evidence="2" key="1">
    <citation type="submission" date="2023-07" db="EMBL/GenBank/DDBJ databases">
        <authorList>
            <consortium name="CYATHOMIX"/>
        </authorList>
    </citation>
    <scope>NUCLEOTIDE SEQUENCE</scope>
    <source>
        <strain evidence="2">N/A</strain>
    </source>
</reference>
<gene>
    <name evidence="2" type="ORF">CYNAS_LOCUS15778</name>
</gene>
<feature type="transmembrane region" description="Helical" evidence="1">
    <location>
        <begin position="117"/>
        <end position="135"/>
    </location>
</feature>
<keyword evidence="1" id="KW-0472">Membrane</keyword>
<evidence type="ECO:0008006" key="4">
    <source>
        <dbReference type="Google" id="ProtNLM"/>
    </source>
</evidence>
<protein>
    <recommendedName>
        <fullName evidence="4">G protein-coupled receptor</fullName>
    </recommendedName>
</protein>